<dbReference type="CDD" id="cd00090">
    <property type="entry name" value="HTH_ARSR"/>
    <property type="match status" value="1"/>
</dbReference>
<dbReference type="SUPFAM" id="SSF46785">
    <property type="entry name" value="Winged helix' DNA-binding domain"/>
    <property type="match status" value="1"/>
</dbReference>
<evidence type="ECO:0000256" key="2">
    <source>
        <dbReference type="ARBA" id="ARBA00023125"/>
    </source>
</evidence>
<dbReference type="PRINTS" id="PR00778">
    <property type="entry name" value="HTHARSR"/>
</dbReference>
<dbReference type="RefSeq" id="WP_073590337.1">
    <property type="nucleotide sequence ID" value="NZ_FRFD01000011.1"/>
</dbReference>
<dbReference type="Pfam" id="PF12840">
    <property type="entry name" value="HTH_20"/>
    <property type="match status" value="1"/>
</dbReference>
<keyword evidence="2" id="KW-0238">DNA-binding</keyword>
<dbReference type="InterPro" id="IPR001845">
    <property type="entry name" value="HTH_ArsR_DNA-bd_dom"/>
</dbReference>
<dbReference type="STRING" id="1121345.SAMN02745217_03695"/>
<keyword evidence="3" id="KW-0804">Transcription</keyword>
<dbReference type="AlphaFoldDB" id="A0A1M7YIX4"/>
<protein>
    <submittedName>
        <fullName evidence="5">ArsR family transcriptional regulator</fullName>
    </submittedName>
</protein>
<evidence type="ECO:0000313" key="5">
    <source>
        <dbReference type="EMBL" id="SHO52521.1"/>
    </source>
</evidence>
<dbReference type="PANTHER" id="PTHR43132:SF2">
    <property type="entry name" value="ARSENICAL RESISTANCE OPERON REPRESSOR ARSR-RELATED"/>
    <property type="match status" value="1"/>
</dbReference>
<name>A0A1M7YIX4_9FIRM</name>
<dbReference type="PROSITE" id="PS50987">
    <property type="entry name" value="HTH_ARSR_2"/>
    <property type="match status" value="1"/>
</dbReference>
<evidence type="ECO:0000259" key="4">
    <source>
        <dbReference type="PROSITE" id="PS50987"/>
    </source>
</evidence>
<dbReference type="SMART" id="SM00418">
    <property type="entry name" value="HTH_ARSR"/>
    <property type="match status" value="1"/>
</dbReference>
<keyword evidence="6" id="KW-1185">Reference proteome</keyword>
<dbReference type="InterPro" id="IPR036390">
    <property type="entry name" value="WH_DNA-bd_sf"/>
</dbReference>
<dbReference type="InterPro" id="IPR036388">
    <property type="entry name" value="WH-like_DNA-bd_sf"/>
</dbReference>
<organism evidence="5 6">
    <name type="scientific">Anaerocolumna xylanovorans DSM 12503</name>
    <dbReference type="NCBI Taxonomy" id="1121345"/>
    <lineage>
        <taxon>Bacteria</taxon>
        <taxon>Bacillati</taxon>
        <taxon>Bacillota</taxon>
        <taxon>Clostridia</taxon>
        <taxon>Lachnospirales</taxon>
        <taxon>Lachnospiraceae</taxon>
        <taxon>Anaerocolumna</taxon>
    </lineage>
</organism>
<dbReference type="GO" id="GO:0003700">
    <property type="term" value="F:DNA-binding transcription factor activity"/>
    <property type="evidence" value="ECO:0007669"/>
    <property type="project" value="InterPro"/>
</dbReference>
<dbReference type="InterPro" id="IPR051011">
    <property type="entry name" value="Metal_resp_trans_reg"/>
</dbReference>
<sequence length="95" mass="10752">MDNNINRYTEAAEILKVLAHPVRLCIVSGLLEKGECNVNYMHSCLKAPQSTVSQHLQKLKAAGIIEGRREGLEIYYRVSDERVADLIRILTKEVD</sequence>
<dbReference type="GO" id="GO:0003677">
    <property type="term" value="F:DNA binding"/>
    <property type="evidence" value="ECO:0007669"/>
    <property type="project" value="UniProtKB-KW"/>
</dbReference>
<proteinExistence type="predicted"/>
<evidence type="ECO:0000256" key="1">
    <source>
        <dbReference type="ARBA" id="ARBA00023015"/>
    </source>
</evidence>
<evidence type="ECO:0000256" key="3">
    <source>
        <dbReference type="ARBA" id="ARBA00023163"/>
    </source>
</evidence>
<keyword evidence="1" id="KW-0805">Transcription regulation</keyword>
<dbReference type="Gene3D" id="1.10.10.10">
    <property type="entry name" value="Winged helix-like DNA-binding domain superfamily/Winged helix DNA-binding domain"/>
    <property type="match status" value="1"/>
</dbReference>
<dbReference type="OrthoDB" id="9802016at2"/>
<feature type="domain" description="HTH arsR-type" evidence="4">
    <location>
        <begin position="3"/>
        <end position="95"/>
    </location>
</feature>
<accession>A0A1M7YIX4</accession>
<evidence type="ECO:0000313" key="6">
    <source>
        <dbReference type="Proteomes" id="UP000184612"/>
    </source>
</evidence>
<dbReference type="PANTHER" id="PTHR43132">
    <property type="entry name" value="ARSENICAL RESISTANCE OPERON REPRESSOR ARSR-RELATED"/>
    <property type="match status" value="1"/>
</dbReference>
<dbReference type="EMBL" id="FRFD01000011">
    <property type="protein sequence ID" value="SHO52521.1"/>
    <property type="molecule type" value="Genomic_DNA"/>
</dbReference>
<dbReference type="Proteomes" id="UP000184612">
    <property type="component" value="Unassembled WGS sequence"/>
</dbReference>
<gene>
    <name evidence="5" type="ORF">SAMN02745217_03695</name>
</gene>
<dbReference type="NCBIfam" id="NF033788">
    <property type="entry name" value="HTH_metalloreg"/>
    <property type="match status" value="1"/>
</dbReference>
<dbReference type="InterPro" id="IPR011991">
    <property type="entry name" value="ArsR-like_HTH"/>
</dbReference>
<reference evidence="5 6" key="1">
    <citation type="submission" date="2016-12" db="EMBL/GenBank/DDBJ databases">
        <authorList>
            <person name="Song W.-J."/>
            <person name="Kurnit D.M."/>
        </authorList>
    </citation>
    <scope>NUCLEOTIDE SEQUENCE [LARGE SCALE GENOMIC DNA]</scope>
    <source>
        <strain evidence="5 6">DSM 12503</strain>
    </source>
</reference>